<dbReference type="GO" id="GO:0060171">
    <property type="term" value="C:stereocilium membrane"/>
    <property type="evidence" value="ECO:0007669"/>
    <property type="project" value="UniProtKB-SubCell"/>
</dbReference>
<feature type="transmembrane region" description="Helical" evidence="21">
    <location>
        <begin position="5875"/>
        <end position="5897"/>
    </location>
</feature>
<evidence type="ECO:0000256" key="5">
    <source>
        <dbReference type="ARBA" id="ARBA00022475"/>
    </source>
</evidence>
<evidence type="ECO:0000259" key="24">
    <source>
        <dbReference type="PROSITE" id="PS50261"/>
    </source>
</evidence>
<evidence type="ECO:0000256" key="12">
    <source>
        <dbReference type="ARBA" id="ARBA00023040"/>
    </source>
</evidence>
<reference evidence="26" key="1">
    <citation type="submission" date="2025-08" db="UniProtKB">
        <authorList>
            <consortium name="RefSeq"/>
        </authorList>
    </citation>
    <scope>IDENTIFICATION</scope>
</reference>
<evidence type="ECO:0000256" key="9">
    <source>
        <dbReference type="ARBA" id="ARBA00022801"/>
    </source>
</evidence>
<keyword evidence="25" id="KW-1185">Reference proteome</keyword>
<feature type="transmembrane region" description="Helical" evidence="21">
    <location>
        <begin position="5724"/>
        <end position="5745"/>
    </location>
</feature>
<protein>
    <recommendedName>
        <fullName evidence="18">Adhesion G-protein coupled receptor V1</fullName>
    </recommendedName>
    <alternativeName>
        <fullName evidence="20">G-protein coupled receptor 98</fullName>
    </alternativeName>
    <alternativeName>
        <fullName evidence="19">Very large G-protein coupled receptor 1</fullName>
    </alternativeName>
</protein>
<feature type="chain" id="PRO_5027699764" description="Adhesion G-protein coupled receptor V1" evidence="22">
    <location>
        <begin position="25"/>
        <end position="6118"/>
    </location>
</feature>
<dbReference type="SUPFAM" id="SSF49899">
    <property type="entry name" value="Concanavalin A-like lectins/glucanases"/>
    <property type="match status" value="1"/>
</dbReference>
<evidence type="ECO:0000256" key="13">
    <source>
        <dbReference type="ARBA" id="ARBA00023136"/>
    </source>
</evidence>
<dbReference type="Gene3D" id="1.20.1070.10">
    <property type="entry name" value="Rhodopsin 7-helix transmembrane proteins"/>
    <property type="match status" value="1"/>
</dbReference>
<name>A0A6P8GRK1_CLUHA</name>
<keyword evidence="17" id="KW-0966">Cell projection</keyword>
<dbReference type="GO" id="GO:0005737">
    <property type="term" value="C:cytoplasm"/>
    <property type="evidence" value="ECO:0007669"/>
    <property type="project" value="TreeGrafter"/>
</dbReference>
<dbReference type="Gene3D" id="2.60.220.50">
    <property type="match status" value="1"/>
</dbReference>
<dbReference type="FunFam" id="2.60.40.2030:FF:000009">
    <property type="entry name" value="adhesion G-protein coupled receptor V1"/>
    <property type="match status" value="1"/>
</dbReference>
<dbReference type="GeneID" id="105888522"/>
<dbReference type="GO" id="GO:0004930">
    <property type="term" value="F:G protein-coupled receptor activity"/>
    <property type="evidence" value="ECO:0007669"/>
    <property type="project" value="UniProtKB-KW"/>
</dbReference>
<evidence type="ECO:0000259" key="23">
    <source>
        <dbReference type="PROSITE" id="PS50221"/>
    </source>
</evidence>
<sequence length="6118" mass="663496">MAAALTVTGIALVLFLPTAQLLSAELRFVDQTHFRVNETSQTIVRLVVERVGDPVNVTALVLLEGEDTEDFEATTAAAFLLTTETRKTIFIAIRDDDLPEADETFVFSLKLQSSSNGVVLGTPNRATITILSNDNAFGIISFNSSSLMTVNEPQGSNQDVFLTLIREKGTYGTVTVNFVISGGSNPVMEDLSPERGEITFLPGQADVVFSVTIQDDKIPEDDEMFTVQLTGVKGGALLNPNRSSVNILIFRNDAPIRISQPYLAVPESAGIINLTVTRGRTDDDQLIGSDEHEVSIAYMVVSGNTSASVATAGVDFVDLQPEAVVLFPGKVHRAQLRFRIVDDSVPEIAESFRVVLLDDTLRGDAVLAAPSSAHITIEPNDKPHGVLSVSAMATSDPIIVNEDLTVKFEQITVVRNGGTHGDVSVNFTVTRNVSDDSPVTDDLSPALGVLRFAAGQMTAVLSFNITQDDLPEEAEGFFFRLLPDSVQGGAEVDEPMEMIFYVQDSDDVYGRFIFHPDEDQQIQSDPSGRFLSLSFLREGGRVGRVQLALSVLYQPVRPIDLPWDGMLNGSSVTNVLFEPGQHSAQVALPIRNDAFLQNGALFLIQMISVQLEHILPPVPSVSPRLAGAFNMSLTVTPDIANGEIGFTGNLTVVLLEPEDTNSSLVTLSLRRDGTDGQAEVFWSLHPTGENDKDVTPDDLSPFSGSVVFQAGESDAEINITILADNIPEINETALLTLDSVNTQNQILKPGFTTREIVIVENDDPGGVFEFSPLSRGPWTISEGEAVELRVVRSHGQLLRQLIRYTLEPRGTEEFYGATGILEFQPGEREVVVALVAKPDGLPELDEVFCVVLSSHSTPASHLGNNRVVNITVRQNEDPFGVIGFGEPGLAFIISESKGMHPYSASYPIVRNRGRFGNVSVAWVLEPGTSGDVRPVEGYIEFSEGEYLKNLTLFSEPDEVPEDMEHFTVTLLYASGGARVGSNRNATLQISENDYPIHFAEPVVVIVPEGGMAHFSLLRTGPADSTATVMYRFAYGGASPGDLIPLSNDSILIFNAEERMKNISFMVEDDDIPETDELFYIILFNATGDAVVYGEDTGTVVIEANDDANGIFFLDSTEKTVEEGKTNNIYVLRDRGYFGNVTVFWQLFANSTTLDPGTEFLHTSGSVVFTTGDIIKPIILEAISDKLPEFNEFYVLVLVNISGGSPGEGGQLAAANLSSSVIIPYNDDPFGVLHVAEENMDQVVAEDTVSDDDMSNIISLTILRLQGTFGKLRVVWEILSGGFPNGLPPMKDLLLLASFPQSVEVQPHGRGPHAGTDAFFFPGLQGAFGTIDAKVQLVEGLHGLVNFTISAWLMPQPNTNGFIVSKGNDNGTLYYGVKIHINESLVNVTLFFMTVGSNRTQVEGATANRSAGDDTWIQLVITVDDGIIQFFLDGNPMPDGVKSLKGDAIIDVTAPVHIGSDPVGEERYRGLMQDLRLYSSPLNYTMIRELYDQPARHDLDIVSGYLEYQQDESEKTIVVEVRDDQEVEGEELFYLQLAAVSGGARLPVPYPTAILRVQKSDNANGRFGFSGNCMPEISEEGSVVSCVIERFLGTLDYVYINYTVVQIDSTDVASDFDNTTGVVMFLPGQRSEVLNLSVLDDDIPEFDEHFQVVMVSAVSGDGKPGTTPTSGASIDPESAVALVTIKASDHPYGLMQFQTDSLPTGMILPALQDARITVAEEDGVVCLMVARAQGLIGEVMVGYRTIPFTASSPEDYQDVIGTLDFIQGERHKCINITIIDNEMPELEKVFRVELYNPAGGASVGVGSIVTVTIAASDDAHGVFQFSANSLSLNGTEPEQNHSTVILQVMRSFGALSNLTLFWEVEPAAKQELLHTMGNLTFGVGQIVSNIVLQVSEDEIPELDKTFRVILSNVSHGRLGESSVASLTILASDDPYGLFVFPESERSVRISEANITVTLTIQRQKGLIGRVRVAYQTLKETDAAPFHTPGIGRATEGRDFIPTRSSVTFTANQSEANVTLQVLDDKDSERGESIFMELVSVALIDGGQDRPIAPSLGSRAATVAQVIIQPSDDAFGMLQLSASAVTVAEYYVGPIINVTRVGGIFADVSVKFIAVPLTATFGEDFTIASSDVVLLEGETSKAVPILVIDDVVPELAETFRIELLNQTTGGARLGQLTQAIITILPSDDPFGSFVFQTDTITIEEPELTPVEISFPVERRAGTMGQVTVQWQAMVGEQEAVSDLLPSSGELHFAAGETIKTLKVEVLPDDIPEITEIIKLKLIGATNGGSIGARSIANIVVPANDNPYGTVHFDQSVYRVLEPLQGVYIANITVRRKGGHFGLLEILYSTSELDVVSIARMEGQNALIYYDTIRGVSFSATPGSVSVNSSSQNPLSTCAEVCLLERACVAFSLTNTSTGPLSCVWVDDSTGELNPDRQTITYIKNTTSVMSLLSSQALTGADYTPVTAQTAIMADGSGEANLTVTILTDSLAEMDESFNVHILNVSLVNVWVEDENLPTVGQPDSALVTISMNGDAFGVFMLYILNPEAAEDGLYLEISEEPQTSVLLVIERTGGSLGKVTVEWKYVGGSARPDLDFIGTGETLAFGDGDVKKTIRLFITDDEEPEGNETLIIGLVGTEGGSRILPGADSITILILANDFAAGVVGFSNSSRSVVTHRGERVTLRVDRTAPGIGNVTVGWRVLGASVLLAFTETSGQLFFPEGMLSDTIILQLLDDNIPEEREVYRVTLYNILTEGVVSSGRAILAPQGSEATVSVEADDVPSSVLTIVPSSLRVTTPEEDITLHIFIRRQFGASGAVNISYATVRGSLTHLTEMEGSLAEPGEDFQPAFGSITLPDGQTSTFIPIEIIDDDIPELQEVFLLKIMSAVLLTSLVNLDIEDRVAEIIIEANDGIHGVMSWQSISFEVNETVGLLTLVAFRDRGAHGDVSVFFYAQSLEAQLGQDFNTTPSVLHFAHGERFKFVEIHILDDSLPEGDEQFLVILADPSTGLELGANVTATVTILASDDGHGVISFNNSEHFLLREPTFKFGISESVAELYVFRNPSQGTFGTVSVQFSVADSNGSLNTSDLMPSEGFVVLEDGVRFKILEIWAVLDEEPELNETFIVTLFNPVGGARLGEALQISITILENLAPLSLFRISASDSGLTSVEVEEGDTLYLTVSCSSSLDVTLSVEWETISDSAVAMGKQITASVRIQSPSQCVGYALNGTTHVAISHGSDAHSPSISIFRLQSSFNLSLEQTLAAGSLEMEYFSWDSQAYLIVSNEVFMLTAGSFWLDHLLDLPDASGLSVFLHGTTLYLMACSSTASDSCFLFLFADGHFQDPRPLGFEMTAKQVEVLTVGGENILLLSTDAPAPMCEVFVWGPKHDVFQHTQTIALPDLISLQAFTTPSGSAHLALAAPSGSQLYSWRPDLTQFVKTLSTFPAEQFFFLPVSSLNATKNLIIATSQSYSVIYEMISVSNQSDFIPSFGELIFHPGVQQLEISVNIIDDDFPEDTEHFNIKLKNPKGGAEIGFSGQVTVGILSNDDAHGVVGFTQDSVFKEVEELEEDTHLILNVERTRGTFGSLVVYWTANGSLEDIFPTSGMLTFSENQAMADITLTVLADKIPEPAEKVVIILTAITTEGVADVSRGASLDPHSSLAEIHILPNGFSYGVIGWHLDSKHILTQEPLEDPINVTLSIVRDHGTTGDVFVHYNTRPAFAQPPANQASANEDYVPKTHNVFMREGATSAWVTITILPDEIPELNETFIVNITRIELVGGTVDGGQPTINMPGVEVAEIIIEENDDPRGVLEFNVTKDETGRMMAYEVPPPENVVHLPVVRRGGRIGTVVAFWEVEPVSADSEDFSPASGNITFYDNQGDGIIIITITDDDTVEATETFRVILKHVSGGARLGKESSVLISIGPNDSPLGSFGFEALMVTVSEPQFRDDPASVATLTVVRSPLGEGTVHLTWLLEEKGWGDLTPPNGTITFNQMESRKILSLHAVADTVPEGEERFSVQLLAITEGVMIDPTSGVASVIIQADRGASGSVGISESSQNILIGEPKGEYNGTAVISLMRGPGVFGNINLLWNITPVVAFEFEQTSGIVTMKDQQSTATILLKVLDDDIPEMRSSYQLIVSSSSPGSEVTLDKRVANITMAASDLPHGVFSFSQGSLQVTEGNSKVNVTVLRSLGTYGSVMLNVLTFSGTADSAQDFVPLSGQLLFGPGETSRDLIMEILDDEIPEGPEDFYISITEVALIDSSNLDFTVREYGLQRDQPPAIGNISSVTVVILKNDNAEGVIEFDSAYVNLTVEEDVGVVSIPVLRGVGSYGLVKVNFITRGLTALPDLDYIISHDSLTFIHGQTLSHVNVSIVDDLDSEFSEVFEIQLSGATGGAVLGGYLIAQVTIGKSDSLSGKVHFLNDSEVFIPNPDVTQRITLSLERVGGLVGDATIAWHILGPNSKEVLPSNNSDFGDPVNGTFHFGDGEGGLRLISLQVLPHGEVEVEETFVVLLHLLEGDMDIDPRANSITIVIKKFGDPNGIVQFSELDLQEERVYSEPTDSEGPLNISLGITRREGVVGHVTVFWKIVSDFDASTDFSSLSGSVSLLAGQRGAEVLLTLLPDAVPELEERYTVQLTAVEGGAELDTNRSSVHLRVYANDEPYGVFAIFSEHQQIVVGKESDGHTRHLVLNVTRHSGTFGNVSVQYEVRYAAVGKTILEEGGEVQGSILVMDGEDAASTAVSINIQVFFAFGSNITVELTDVYLIGPSLTSPPRISPESNMAVVTVPEQAANAQVGFQSLALEVSNTETGLCEALVARQGLYGDVTLEWTAGYPPGQSPSGYQQGLISPSSGRLLLAHGEKNKVISVTVLDNSTDSAAYALHLTRAYSDAPGGATLRDGFTLAEIEPMGIFQFAPGSRQLVINEDTQTITLHVRRLFGFRSKQSHLFFETMEGTAQAEQDFVPISTGQLLFHAQQSSAMINISIVDDALTEPYETFYIHLTGAIELDGGTPLVVMETGPRVDQQNAIVSITIWDNDAVSETGGLLSMEPAFVHVTEDWEDSHGQEQQQVILWVRRTEGLQGVISVRVRVYAAGSAVAQNFSTSEQNHTWAQEGQDFELETVLVSLLEGQSEAEVSIRILDDTEPEGQEVFFIYLSEPHGGAQLVSGVHQNGLTSFSKIIILGSDFHNGILGFSLDSQLGHALDEDSDNRTAVLRLHRQENRAYEDVVVSWRVTLSMSGLSLVSRGLNLTKELLQTSGKTLCKRGEVLCSISLEVRADQDPEHQSWFLVEIYEVTEGAAINQSAKFANITLLESDVTRGHLVYFAVGSRLPAVHLKSTQLSLQVQRDITTESITVQYLMEMLQKAEVLGPTLIWPAVAGEDVTWSEGTLTFKVGQPTASLQVRLTPGQASSQPTPKRFRVILLAGPGAEVHPHYGVANVTIVSDTETQAIWALLDQLIQPLSQNVIDRALQSLTSSVTTGELSLEKLTAVWDALDKILTEAEQIPLEDSTRSLTYELLCSLANPSRRDTRGLSQLAEVVERFAFSLVTHVACGSEGQSGRTLLDSCPYFTLAAHHWYPTQINGHTFTGRNLDTFTIPESLLTVPAPPLTSLALSACRRVQFTEYSTEHWFIKNTKVSALNDKVFSVSLAGHSSQPLADGTEVFYRIHTPDVGLRPRPSVCLLWSPIAESWLSDGKFCRVVDDRENFVECACSHLSVYAIYADQAALDSYNAAFYASGFICISGFSLAILSHALCSRFPMFAVKLLTHMMVACLGTQICFLVSVFRGKMFSEDSCAALGLFSHYFHLSQFSWMLIQAINFWQTLVMNDEHTERRYLLFFLLSWGLPALVIIVLVIVLLAGYGWSIHDVYGLVHGDLCFIPNVYAALCSAALVPLICLVGVLVVFAHAYQVTQQWKAYDDIYRGRTNSSEIPMVLYLFALVSVVWLWAGLHMAYRHLWMLILYIIFNILLGLYVFAVYFILHNQLCWPTKASYTVEMNGHNRTHSTYPGTGAVTVASEISKSTQNLISAMEEVSADWEQASLRRSSQLSGMYTLGPPSQPYHGDQELLNTLTADEESQDFDDLIFALKTGSGLNISDNESLQGSQDGTMAESQIVELRRIPIADTHL</sequence>
<evidence type="ECO:0000256" key="7">
    <source>
        <dbReference type="ARBA" id="ARBA00022729"/>
    </source>
</evidence>
<feature type="transmembrane region" description="Helical" evidence="21">
    <location>
        <begin position="5757"/>
        <end position="5777"/>
    </location>
</feature>
<accession>A0A6P8GRK1</accession>
<dbReference type="PROSITE" id="PS50261">
    <property type="entry name" value="G_PROTEIN_RECEP_F2_4"/>
    <property type="match status" value="1"/>
</dbReference>
<evidence type="ECO:0000256" key="1">
    <source>
        <dbReference type="ARBA" id="ARBA00004289"/>
    </source>
</evidence>
<evidence type="ECO:0000256" key="2">
    <source>
        <dbReference type="ARBA" id="ARBA00004437"/>
    </source>
</evidence>
<evidence type="ECO:0000256" key="11">
    <source>
        <dbReference type="ARBA" id="ARBA00022989"/>
    </source>
</evidence>
<dbReference type="InterPro" id="IPR017981">
    <property type="entry name" value="GPCR_2-like_7TM"/>
</dbReference>
<dbReference type="GO" id="GO:0007166">
    <property type="term" value="P:cell surface receptor signaling pathway"/>
    <property type="evidence" value="ECO:0007669"/>
    <property type="project" value="InterPro"/>
</dbReference>
<feature type="domain" description="G-protein coupled receptors family 2 profile 2" evidence="24">
    <location>
        <begin position="5722"/>
        <end position="5973"/>
    </location>
</feature>
<keyword evidence="14" id="KW-1015">Disulfide bond</keyword>
<keyword evidence="16" id="KW-0807">Transducer</keyword>
<dbReference type="KEGG" id="char:105888522"/>
<comment type="subcellular location">
    <subcellularLocation>
        <location evidence="3">Cell membrane</location>
        <topology evidence="3">Multi-pass membrane protein</topology>
    </subcellularLocation>
    <subcellularLocation>
        <location evidence="1">Cell projection</location>
        <location evidence="1">Stereocilium membrane</location>
    </subcellularLocation>
    <subcellularLocation>
        <location evidence="2">Photoreceptor inner segment</location>
    </subcellularLocation>
</comment>
<dbReference type="InterPro" id="IPR038081">
    <property type="entry name" value="CalX-like_sf"/>
</dbReference>
<feature type="transmembrane region" description="Helical" evidence="21">
    <location>
        <begin position="5951"/>
        <end position="5972"/>
    </location>
</feature>
<evidence type="ECO:0000256" key="3">
    <source>
        <dbReference type="ARBA" id="ARBA00004651"/>
    </source>
</evidence>
<evidence type="ECO:0000256" key="4">
    <source>
        <dbReference type="ARBA" id="ARBA00007343"/>
    </source>
</evidence>
<feature type="domain" description="GAIN-B" evidence="23">
    <location>
        <begin position="5560"/>
        <end position="5720"/>
    </location>
</feature>
<evidence type="ECO:0000256" key="15">
    <source>
        <dbReference type="ARBA" id="ARBA00023170"/>
    </source>
</evidence>
<dbReference type="FunFam" id="2.60.40.2030:FF:000021">
    <property type="entry name" value="Adhesion G protein-coupled receptor V1"/>
    <property type="match status" value="1"/>
</dbReference>
<dbReference type="FunFam" id="2.60.40.2030:FF:000013">
    <property type="entry name" value="Adhesion G-protein coupled receptor V1"/>
    <property type="match status" value="1"/>
</dbReference>
<proteinExistence type="inferred from homology"/>
<feature type="transmembrane region" description="Helical" evidence="21">
    <location>
        <begin position="5924"/>
        <end position="5945"/>
    </location>
</feature>
<evidence type="ECO:0000256" key="16">
    <source>
        <dbReference type="ARBA" id="ARBA00023224"/>
    </source>
</evidence>
<dbReference type="GO" id="GO:0001965">
    <property type="term" value="F:G-protein alpha-subunit binding"/>
    <property type="evidence" value="ECO:0007669"/>
    <property type="project" value="TreeGrafter"/>
</dbReference>
<organism evidence="25 26">
    <name type="scientific">Clupea harengus</name>
    <name type="common">Atlantic herring</name>
    <dbReference type="NCBI Taxonomy" id="7950"/>
    <lineage>
        <taxon>Eukaryota</taxon>
        <taxon>Metazoa</taxon>
        <taxon>Chordata</taxon>
        <taxon>Craniata</taxon>
        <taxon>Vertebrata</taxon>
        <taxon>Euteleostomi</taxon>
        <taxon>Actinopterygii</taxon>
        <taxon>Neopterygii</taxon>
        <taxon>Teleostei</taxon>
        <taxon>Clupei</taxon>
        <taxon>Clupeiformes</taxon>
        <taxon>Clupeoidei</taxon>
        <taxon>Clupeidae</taxon>
        <taxon>Clupea</taxon>
    </lineage>
</organism>
<evidence type="ECO:0000313" key="26">
    <source>
        <dbReference type="RefSeq" id="XP_031441303.1"/>
    </source>
</evidence>
<evidence type="ECO:0000256" key="14">
    <source>
        <dbReference type="ARBA" id="ARBA00023157"/>
    </source>
</evidence>
<dbReference type="SMART" id="SM00237">
    <property type="entry name" value="Calx_beta"/>
    <property type="match status" value="22"/>
</dbReference>
<dbReference type="Proteomes" id="UP000515152">
    <property type="component" value="Chromosome 18"/>
</dbReference>
<dbReference type="InterPro" id="IPR009039">
    <property type="entry name" value="EAR"/>
</dbReference>
<dbReference type="GO" id="GO:0001917">
    <property type="term" value="C:photoreceptor inner segment"/>
    <property type="evidence" value="ECO:0007669"/>
    <property type="project" value="UniProtKB-SubCell"/>
</dbReference>
<evidence type="ECO:0000256" key="17">
    <source>
        <dbReference type="ARBA" id="ARBA00023273"/>
    </source>
</evidence>
<dbReference type="InterPro" id="IPR000832">
    <property type="entry name" value="GPCR_2_secretin-like"/>
</dbReference>
<comment type="similarity">
    <text evidence="4">Belongs to the G-protein coupled receptor 2 family. Adhesion G-protein coupled receptor (ADGR) subfamily.</text>
</comment>
<gene>
    <name evidence="26" type="primary">adgrv1</name>
</gene>
<keyword evidence="10" id="KW-0106">Calcium</keyword>
<keyword evidence="9" id="KW-0378">Hydrolase</keyword>
<keyword evidence="13 21" id="KW-0472">Membrane</keyword>
<dbReference type="Pfam" id="PF13385">
    <property type="entry name" value="Laminin_G_3"/>
    <property type="match status" value="1"/>
</dbReference>
<dbReference type="PROSITE" id="PS50912">
    <property type="entry name" value="EAR"/>
    <property type="match status" value="1"/>
</dbReference>
<dbReference type="InterPro" id="IPR013320">
    <property type="entry name" value="ConA-like_dom_sf"/>
</dbReference>
<dbReference type="Gene3D" id="2.60.40.2030">
    <property type="match status" value="33"/>
</dbReference>
<keyword evidence="6 21" id="KW-0812">Transmembrane</keyword>
<dbReference type="OrthoDB" id="2324346at2759"/>
<evidence type="ECO:0000256" key="6">
    <source>
        <dbReference type="ARBA" id="ARBA00022692"/>
    </source>
</evidence>
<keyword evidence="5" id="KW-1003">Cell membrane</keyword>
<dbReference type="Pfam" id="PF00002">
    <property type="entry name" value="7tm_2"/>
    <property type="match status" value="1"/>
</dbReference>
<evidence type="ECO:0000256" key="8">
    <source>
        <dbReference type="ARBA" id="ARBA00022737"/>
    </source>
</evidence>
<evidence type="ECO:0000256" key="10">
    <source>
        <dbReference type="ARBA" id="ARBA00022837"/>
    </source>
</evidence>
<dbReference type="RefSeq" id="XP_031441303.1">
    <property type="nucleotide sequence ID" value="XM_031585443.1"/>
</dbReference>
<keyword evidence="7 22" id="KW-0732">Signal</keyword>
<feature type="transmembrane region" description="Helical" evidence="21">
    <location>
        <begin position="5828"/>
        <end position="5855"/>
    </location>
</feature>
<feature type="transmembrane region" description="Helical" evidence="21">
    <location>
        <begin position="5797"/>
        <end position="5816"/>
    </location>
</feature>
<keyword evidence="12" id="KW-0297">G-protein coupled receptor</keyword>
<dbReference type="Pfam" id="PF03160">
    <property type="entry name" value="Calx-beta"/>
    <property type="match status" value="32"/>
</dbReference>
<dbReference type="GO" id="GO:0048513">
    <property type="term" value="P:animal organ development"/>
    <property type="evidence" value="ECO:0007669"/>
    <property type="project" value="UniProtKB-ARBA"/>
</dbReference>
<dbReference type="PROSITE" id="PS50221">
    <property type="entry name" value="GAIN_B"/>
    <property type="match status" value="1"/>
</dbReference>
<dbReference type="InterPro" id="IPR057244">
    <property type="entry name" value="GAIN_B"/>
</dbReference>
<dbReference type="PANTHER" id="PTHR46682">
    <property type="entry name" value="ADHESION G-PROTEIN COUPLED RECEPTOR V1"/>
    <property type="match status" value="1"/>
</dbReference>
<keyword evidence="15 26" id="KW-0675">Receptor</keyword>
<dbReference type="SUPFAM" id="SSF141072">
    <property type="entry name" value="CalX-like"/>
    <property type="match status" value="36"/>
</dbReference>
<dbReference type="Gene3D" id="2.60.120.200">
    <property type="match status" value="1"/>
</dbReference>
<dbReference type="FunFam" id="2.60.40.2030:FF:000023">
    <property type="entry name" value="Adhesion G protein-coupled receptor V1"/>
    <property type="match status" value="1"/>
</dbReference>
<dbReference type="GO" id="GO:0010855">
    <property type="term" value="F:adenylate cyclase inhibitor activity"/>
    <property type="evidence" value="ECO:0007669"/>
    <property type="project" value="TreeGrafter"/>
</dbReference>
<dbReference type="GO" id="GO:0071277">
    <property type="term" value="P:cellular response to calcium ion"/>
    <property type="evidence" value="ECO:0007669"/>
    <property type="project" value="TreeGrafter"/>
</dbReference>
<evidence type="ECO:0000256" key="19">
    <source>
        <dbReference type="ARBA" id="ARBA00078072"/>
    </source>
</evidence>
<dbReference type="PANTHER" id="PTHR46682:SF1">
    <property type="entry name" value="ADHESION G-PROTEIN COUPLED RECEPTOR V1"/>
    <property type="match status" value="1"/>
</dbReference>
<feature type="signal peptide" evidence="22">
    <location>
        <begin position="1"/>
        <end position="24"/>
    </location>
</feature>
<dbReference type="GO" id="GO:0007601">
    <property type="term" value="P:visual perception"/>
    <property type="evidence" value="ECO:0007669"/>
    <property type="project" value="TreeGrafter"/>
</dbReference>
<dbReference type="GO" id="GO:0016787">
    <property type="term" value="F:hydrolase activity"/>
    <property type="evidence" value="ECO:0007669"/>
    <property type="project" value="UniProtKB-KW"/>
</dbReference>
<dbReference type="InterPro" id="IPR003644">
    <property type="entry name" value="Calx_beta"/>
</dbReference>
<dbReference type="InterPro" id="IPR026919">
    <property type="entry name" value="ADGRV1"/>
</dbReference>
<evidence type="ECO:0000313" key="25">
    <source>
        <dbReference type="Proteomes" id="UP000515152"/>
    </source>
</evidence>
<dbReference type="GO" id="GO:0007605">
    <property type="term" value="P:sensory perception of sound"/>
    <property type="evidence" value="ECO:0007669"/>
    <property type="project" value="TreeGrafter"/>
</dbReference>
<dbReference type="FunFam" id="2.60.40.2030:FF:000020">
    <property type="entry name" value="Adhesion G protein-coupled receptor V1"/>
    <property type="match status" value="1"/>
</dbReference>
<keyword evidence="8" id="KW-0677">Repeat</keyword>
<dbReference type="FunFam" id="2.60.40.2030:FF:000007">
    <property type="entry name" value="Adhesion G-protein coupled receptor V1"/>
    <property type="match status" value="3"/>
</dbReference>
<evidence type="ECO:0000256" key="20">
    <source>
        <dbReference type="ARBA" id="ARBA00083929"/>
    </source>
</evidence>
<dbReference type="CTD" id="84059"/>
<keyword evidence="11 21" id="KW-1133">Transmembrane helix</keyword>
<dbReference type="FunFam" id="2.60.40.2030:FF:000017">
    <property type="entry name" value="Adhesion G protein-coupled receptor V1"/>
    <property type="match status" value="6"/>
</dbReference>
<evidence type="ECO:0000256" key="18">
    <source>
        <dbReference type="ARBA" id="ARBA00070037"/>
    </source>
</evidence>
<evidence type="ECO:0000256" key="22">
    <source>
        <dbReference type="SAM" id="SignalP"/>
    </source>
</evidence>
<dbReference type="FunFam" id="2.60.40.2030:FF:000028">
    <property type="entry name" value="Adhesion G-protein coupled receptor V1"/>
    <property type="match status" value="1"/>
</dbReference>
<evidence type="ECO:0000256" key="21">
    <source>
        <dbReference type="SAM" id="Phobius"/>
    </source>
</evidence>
<dbReference type="InterPro" id="IPR046338">
    <property type="entry name" value="GAIN_dom_sf"/>
</dbReference>